<dbReference type="EMBL" id="JADCNL010000012">
    <property type="protein sequence ID" value="KAG0457138.1"/>
    <property type="molecule type" value="Genomic_DNA"/>
</dbReference>
<keyword evidence="4" id="KW-1185">Reference proteome</keyword>
<evidence type="ECO:0000313" key="5">
    <source>
        <dbReference type="Proteomes" id="UP000639772"/>
    </source>
</evidence>
<comment type="caution">
    <text evidence="3">The sequence shown here is derived from an EMBL/GenBank/DDBJ whole genome shotgun (WGS) entry which is preliminary data.</text>
</comment>
<dbReference type="Proteomes" id="UP000639772">
    <property type="component" value="Chromosome 12"/>
</dbReference>
<sequence length="94" mass="10210">MRPFAALAIDESHHNSRRKARNDSSLSPTLSSRPLPLCDTCASVRGAPIEDSHTSADCDEPDHAANACNCRNNRFLLISSAYLPSSSVKRPSPF</sequence>
<feature type="compositionally biased region" description="Low complexity" evidence="1">
    <location>
        <begin position="24"/>
        <end position="33"/>
    </location>
</feature>
<gene>
    <name evidence="3" type="ORF">HPP92_021983</name>
    <name evidence="2" type="ORF">HPP92_022295</name>
</gene>
<dbReference type="Proteomes" id="UP000636800">
    <property type="component" value="Chromosome 12"/>
</dbReference>
<name>A0A835PRD8_VANPL</name>
<evidence type="ECO:0000256" key="1">
    <source>
        <dbReference type="SAM" id="MobiDB-lite"/>
    </source>
</evidence>
<accession>A0A835PRD8</accession>
<evidence type="ECO:0000313" key="3">
    <source>
        <dbReference type="EMBL" id="KAG0458855.1"/>
    </source>
</evidence>
<evidence type="ECO:0000313" key="2">
    <source>
        <dbReference type="EMBL" id="KAG0457138.1"/>
    </source>
</evidence>
<reference evidence="4 5" key="1">
    <citation type="journal article" date="2020" name="Nat. Food">
        <title>A phased Vanilla planifolia genome enables genetic improvement of flavour and production.</title>
        <authorList>
            <person name="Hasing T."/>
            <person name="Tang H."/>
            <person name="Brym M."/>
            <person name="Khazi F."/>
            <person name="Huang T."/>
            <person name="Chambers A.H."/>
        </authorList>
    </citation>
    <scope>NUCLEOTIDE SEQUENCE [LARGE SCALE GENOMIC DNA]</scope>
    <source>
        <tissue evidence="3">Leaf</tissue>
    </source>
</reference>
<organism evidence="3 5">
    <name type="scientific">Vanilla planifolia</name>
    <name type="common">Vanilla</name>
    <dbReference type="NCBI Taxonomy" id="51239"/>
    <lineage>
        <taxon>Eukaryota</taxon>
        <taxon>Viridiplantae</taxon>
        <taxon>Streptophyta</taxon>
        <taxon>Embryophyta</taxon>
        <taxon>Tracheophyta</taxon>
        <taxon>Spermatophyta</taxon>
        <taxon>Magnoliopsida</taxon>
        <taxon>Liliopsida</taxon>
        <taxon>Asparagales</taxon>
        <taxon>Orchidaceae</taxon>
        <taxon>Vanilloideae</taxon>
        <taxon>Vanilleae</taxon>
        <taxon>Vanilla</taxon>
    </lineage>
</organism>
<proteinExistence type="predicted"/>
<feature type="region of interest" description="Disordered" evidence="1">
    <location>
        <begin position="1"/>
        <end position="33"/>
    </location>
</feature>
<evidence type="ECO:0000313" key="4">
    <source>
        <dbReference type="Proteomes" id="UP000636800"/>
    </source>
</evidence>
<dbReference type="AlphaFoldDB" id="A0A835PRD8"/>
<protein>
    <submittedName>
        <fullName evidence="3">Uncharacterized protein</fullName>
    </submittedName>
</protein>
<dbReference type="EMBL" id="JADCNM010000012">
    <property type="protein sequence ID" value="KAG0458855.1"/>
    <property type="molecule type" value="Genomic_DNA"/>
</dbReference>